<accession>A0A1I1T9Z7</accession>
<gene>
    <name evidence="1" type="ORF">SAMN05660831_01835</name>
</gene>
<keyword evidence="2" id="KW-1185">Reference proteome</keyword>
<dbReference type="AlphaFoldDB" id="A0A1I1T9Z7"/>
<sequence>MGLVPWLLAAVLFIGGCATHSDRFGPVEEALLAGEPEQALEAVDGALGGREADTILYHLERGMLRRMTGDYRGSNADLERAKGLMEELGVTSVSETLGSLTMAEGVTSYVGAPHEQVLLHLVKAFNYLDLGQRDAARVEALQVDLRLQVLAAEAEGSVYDADPFARYLSGILFEALGERSDALIAYRKAYRAYRRQEAAIGVHPPPSLKAALLRLTDALGLDDEHAGYRRTFGDIDWRTMAEQARRAHVILVTGEGLAPVKVENALNVQDAQGKLHRIALPAYRSRPWRLESAALAAGEEQAPAAVVADVDAIARTVLEERMGAITARALARSVAKNAAVDEAAEAHPLAGLAVNIAGFASERADLRSWRTLPARYRLAWLDLPPGRYDLTATFGGREGRTVENIRLRAGEYYFLIDHWIAPGTGSVGGMQHGDKAEKPAEPGSR</sequence>
<reference evidence="1 2" key="1">
    <citation type="submission" date="2016-10" db="EMBL/GenBank/DDBJ databases">
        <authorList>
            <person name="de Groot N.N."/>
        </authorList>
    </citation>
    <scope>NUCLEOTIDE SEQUENCE [LARGE SCALE GENOMIC DNA]</scope>
    <source>
        <strain evidence="1 2">HL3</strain>
    </source>
</reference>
<proteinExistence type="predicted"/>
<evidence type="ECO:0008006" key="3">
    <source>
        <dbReference type="Google" id="ProtNLM"/>
    </source>
</evidence>
<dbReference type="EMBL" id="FOMJ01000006">
    <property type="protein sequence ID" value="SFD55419.1"/>
    <property type="molecule type" value="Genomic_DNA"/>
</dbReference>
<dbReference type="RefSeq" id="WP_093428471.1">
    <property type="nucleotide sequence ID" value="NZ_FOMJ01000006.1"/>
</dbReference>
<dbReference type="Proteomes" id="UP000198611">
    <property type="component" value="Unassembled WGS sequence"/>
</dbReference>
<organism evidence="1 2">
    <name type="scientific">Thiohalospira halophila DSM 15071</name>
    <dbReference type="NCBI Taxonomy" id="1123397"/>
    <lineage>
        <taxon>Bacteria</taxon>
        <taxon>Pseudomonadati</taxon>
        <taxon>Pseudomonadota</taxon>
        <taxon>Gammaproteobacteria</taxon>
        <taxon>Thiohalospirales</taxon>
        <taxon>Thiohalospiraceae</taxon>
        <taxon>Thiohalospira</taxon>
    </lineage>
</organism>
<name>A0A1I1T9Z7_9GAMM</name>
<dbReference type="OrthoDB" id="9769023at2"/>
<dbReference type="STRING" id="1123397.SAMN05660831_01835"/>
<dbReference type="InterPro" id="IPR011990">
    <property type="entry name" value="TPR-like_helical_dom_sf"/>
</dbReference>
<protein>
    <recommendedName>
        <fullName evidence="3">Tetratricopeptide repeat-containing protein</fullName>
    </recommendedName>
</protein>
<evidence type="ECO:0000313" key="2">
    <source>
        <dbReference type="Proteomes" id="UP000198611"/>
    </source>
</evidence>
<evidence type="ECO:0000313" key="1">
    <source>
        <dbReference type="EMBL" id="SFD55419.1"/>
    </source>
</evidence>
<dbReference type="SUPFAM" id="SSF48452">
    <property type="entry name" value="TPR-like"/>
    <property type="match status" value="1"/>
</dbReference>